<dbReference type="EMBL" id="DF977001">
    <property type="protein sequence ID" value="GAQ25054.1"/>
    <property type="molecule type" value="Genomic_DNA"/>
</dbReference>
<dbReference type="RefSeq" id="WP_059032477.1">
    <property type="nucleotide sequence ID" value="NZ_BSDW01000001.1"/>
</dbReference>
<dbReference type="STRING" id="224999.GCA_001485475_01069"/>
<dbReference type="OrthoDB" id="9787351at2"/>
<organism evidence="2">
    <name type="scientific">Tepidanaerobacter syntrophicus</name>
    <dbReference type="NCBI Taxonomy" id="224999"/>
    <lineage>
        <taxon>Bacteria</taxon>
        <taxon>Bacillati</taxon>
        <taxon>Bacillota</taxon>
        <taxon>Clostridia</taxon>
        <taxon>Thermosediminibacterales</taxon>
        <taxon>Tepidanaerobacteraceae</taxon>
        <taxon>Tepidanaerobacter</taxon>
    </lineage>
</organism>
<gene>
    <name evidence="2" type="ORF">TSYNT_772</name>
</gene>
<feature type="domain" description="DUF1638" evidence="1">
    <location>
        <begin position="36"/>
        <end position="197"/>
    </location>
</feature>
<protein>
    <recommendedName>
        <fullName evidence="1">DUF1638 domain-containing protein</fullName>
    </recommendedName>
</protein>
<dbReference type="Pfam" id="PF07796">
    <property type="entry name" value="DUF1638"/>
    <property type="match status" value="1"/>
</dbReference>
<dbReference type="Proteomes" id="UP000062160">
    <property type="component" value="Unassembled WGS sequence"/>
</dbReference>
<accession>A0A0U9HE75</accession>
<sequence>MAVEEKQILVIACQTIKHELEAAMKKTGKVYPTILIDSDYHNDPDKLRMVIQENIDSAKDKKRILLGYGCCGNALVGVKATTAELVIPKTDDCISMMLSRKGEEFNRTSNTYFLTKGWMESPKSLAGEYYRALEKYGEAKTKRIFELMLKNYEYLMIIDTGAYDLSECMGKAEEIARFTKLKLIIEQGDVWYLEKLLTGPYDNDFSIIPKGEKIKISHFGYGNIPEMKEINVI</sequence>
<evidence type="ECO:0000259" key="1">
    <source>
        <dbReference type="Pfam" id="PF07796"/>
    </source>
</evidence>
<keyword evidence="3" id="KW-1185">Reference proteome</keyword>
<dbReference type="AlphaFoldDB" id="A0A0U9HE75"/>
<name>A0A0U9HE75_9FIRM</name>
<evidence type="ECO:0000313" key="2">
    <source>
        <dbReference type="EMBL" id="GAQ25054.1"/>
    </source>
</evidence>
<reference evidence="2" key="1">
    <citation type="journal article" date="2016" name="Genome Announc.">
        <title>Draft Genome Sequence of the Syntrophic Lactate-Degrading Bacterium Tepidanaerobacter syntrophicus JLT.</title>
        <authorList>
            <person name="Matsuura N."/>
            <person name="Ohashi A."/>
            <person name="Tourlousse D.M."/>
            <person name="Sekiguchi Y."/>
        </authorList>
    </citation>
    <scope>NUCLEOTIDE SEQUENCE [LARGE SCALE GENOMIC DNA]</scope>
    <source>
        <strain evidence="2">JL</strain>
    </source>
</reference>
<dbReference type="InterPro" id="IPR012437">
    <property type="entry name" value="DUF1638"/>
</dbReference>
<proteinExistence type="predicted"/>
<evidence type="ECO:0000313" key="3">
    <source>
        <dbReference type="Proteomes" id="UP000062160"/>
    </source>
</evidence>